<dbReference type="PANTHER" id="PTHR43790:SF3">
    <property type="entry name" value="D-ALLOSE IMPORT ATP-BINDING PROTEIN ALSA-RELATED"/>
    <property type="match status" value="1"/>
</dbReference>
<dbReference type="InterPro" id="IPR050107">
    <property type="entry name" value="ABC_carbohydrate_import_ATPase"/>
</dbReference>
<evidence type="ECO:0000313" key="13">
    <source>
        <dbReference type="Proteomes" id="UP000245712"/>
    </source>
</evidence>
<sequence>MGGRPRCAAKRCAVRRSPPLYRSVRRRRGPAVSGRRVDRFIPGGAARDYRIVMDAIAPDVASTAPAVLAVSGVGKTYEQPVLADVSLALHAGEVLALTGENGAGKSTLSKIVSGLTAPSAGSMQLMGRPYAPASRREAEALGVRMVMQELNLLPTLTVAENLFLDRLPQSGPLRFGWIDRKRLRANARAAMAQVGLEAIDPDTPVGELGIGHQQLVEIARNLIGSGGDGGNASDGGDGPGDMRVLILDEPTAMLTGREVELLFEQIARLKARGVALVYISHRLEELERIAQRVAVLRDGKLVRVDDMANLTPERIVALMVGRELGERIDLGQRRIGAPLLRVEGLTRAKAVRDVSFDVRAGEIFGISGLIGAGRTELMRLIYGADRMERGVVALASTPGAAPEPVQIGSPADAVRLGIALITEDRKGEGLLLPQPLAANVTLGNVGAVSRYGVVDAARENTLARTQIDALRIRTAGPAQPVGELSGGNQQKVVIGRWLARDLTQPLRVVLFDEPTRGIDVGAKFDIYALMGALAREGRALVVVSSDLRELMLICDRIGVMSAGKMTAVYARDEWSQDKLLAAAFAGLRAEDALVCDAADLPDAAGVPAGVPPGAAAQPKQQANDDPRGSAS</sequence>
<dbReference type="PANTHER" id="PTHR43790">
    <property type="entry name" value="CARBOHYDRATE TRANSPORT ATP-BINDING PROTEIN MG119-RELATED"/>
    <property type="match status" value="1"/>
</dbReference>
<evidence type="ECO:0000256" key="1">
    <source>
        <dbReference type="ARBA" id="ARBA00022448"/>
    </source>
</evidence>
<keyword evidence="6" id="KW-0547">Nucleotide-binding</keyword>
<evidence type="ECO:0000256" key="6">
    <source>
        <dbReference type="ARBA" id="ARBA00022741"/>
    </source>
</evidence>
<protein>
    <submittedName>
        <fullName evidence="12">Monosaccharide ABC transporter ATP-binding protein (CUT2 family)</fullName>
    </submittedName>
</protein>
<evidence type="ECO:0000259" key="11">
    <source>
        <dbReference type="PROSITE" id="PS50893"/>
    </source>
</evidence>
<comment type="caution">
    <text evidence="12">The sequence shown here is derived from an EMBL/GenBank/DDBJ whole genome shotgun (WGS) entry which is preliminary data.</text>
</comment>
<dbReference type="Pfam" id="PF00005">
    <property type="entry name" value="ABC_tran"/>
    <property type="match status" value="2"/>
</dbReference>
<organism evidence="12 13">
    <name type="scientific">Paraburkholderia unamae</name>
    <dbReference type="NCBI Taxonomy" id="219649"/>
    <lineage>
        <taxon>Bacteria</taxon>
        <taxon>Pseudomonadati</taxon>
        <taxon>Pseudomonadota</taxon>
        <taxon>Betaproteobacteria</taxon>
        <taxon>Burkholderiales</taxon>
        <taxon>Burkholderiaceae</taxon>
        <taxon>Paraburkholderia</taxon>
    </lineage>
</organism>
<keyword evidence="13" id="KW-1185">Reference proteome</keyword>
<gene>
    <name evidence="12" type="ORF">C7402_10723</name>
</gene>
<feature type="domain" description="ABC transporter" evidence="11">
    <location>
        <begin position="55"/>
        <end position="323"/>
    </location>
</feature>
<keyword evidence="8" id="KW-1278">Translocase</keyword>
<evidence type="ECO:0000256" key="5">
    <source>
        <dbReference type="ARBA" id="ARBA00022737"/>
    </source>
</evidence>
<evidence type="ECO:0000256" key="10">
    <source>
        <dbReference type="SAM" id="MobiDB-lite"/>
    </source>
</evidence>
<keyword evidence="7 12" id="KW-0067">ATP-binding</keyword>
<keyword evidence="4" id="KW-0762">Sugar transport</keyword>
<evidence type="ECO:0000256" key="7">
    <source>
        <dbReference type="ARBA" id="ARBA00022840"/>
    </source>
</evidence>
<dbReference type="Proteomes" id="UP000245712">
    <property type="component" value="Unassembled WGS sequence"/>
</dbReference>
<evidence type="ECO:0000256" key="3">
    <source>
        <dbReference type="ARBA" id="ARBA00022519"/>
    </source>
</evidence>
<evidence type="ECO:0000313" key="12">
    <source>
        <dbReference type="EMBL" id="PVX83117.1"/>
    </source>
</evidence>
<dbReference type="InterPro" id="IPR017871">
    <property type="entry name" value="ABC_transporter-like_CS"/>
</dbReference>
<keyword evidence="3" id="KW-0997">Cell inner membrane</keyword>
<dbReference type="PROSITE" id="PS00211">
    <property type="entry name" value="ABC_TRANSPORTER_1"/>
    <property type="match status" value="1"/>
</dbReference>
<keyword evidence="2" id="KW-1003">Cell membrane</keyword>
<evidence type="ECO:0000256" key="2">
    <source>
        <dbReference type="ARBA" id="ARBA00022475"/>
    </source>
</evidence>
<name>A0ABX5KLV2_9BURK</name>
<dbReference type="InterPro" id="IPR003439">
    <property type="entry name" value="ABC_transporter-like_ATP-bd"/>
</dbReference>
<dbReference type="CDD" id="cd03215">
    <property type="entry name" value="ABC_Carb_Monos_II"/>
    <property type="match status" value="1"/>
</dbReference>
<dbReference type="GO" id="GO:0005524">
    <property type="term" value="F:ATP binding"/>
    <property type="evidence" value="ECO:0007669"/>
    <property type="project" value="UniProtKB-KW"/>
</dbReference>
<evidence type="ECO:0000256" key="9">
    <source>
        <dbReference type="ARBA" id="ARBA00023136"/>
    </source>
</evidence>
<reference evidence="12 13" key="1">
    <citation type="submission" date="2018-05" db="EMBL/GenBank/DDBJ databases">
        <title>Genomic Encyclopedia of Type Strains, Phase IV (KMG-V): Genome sequencing to study the core and pangenomes of soil and plant-associated prokaryotes.</title>
        <authorList>
            <person name="Whitman W."/>
        </authorList>
    </citation>
    <scope>NUCLEOTIDE SEQUENCE [LARGE SCALE GENOMIC DNA]</scope>
    <source>
        <strain evidence="12 13">SCZa-39</strain>
    </source>
</reference>
<dbReference type="EMBL" id="QEOB01000007">
    <property type="protein sequence ID" value="PVX83117.1"/>
    <property type="molecule type" value="Genomic_DNA"/>
</dbReference>
<dbReference type="InterPro" id="IPR003593">
    <property type="entry name" value="AAA+_ATPase"/>
</dbReference>
<accession>A0ABX5KLV2</accession>
<evidence type="ECO:0000256" key="4">
    <source>
        <dbReference type="ARBA" id="ARBA00022597"/>
    </source>
</evidence>
<keyword evidence="5" id="KW-0677">Repeat</keyword>
<feature type="region of interest" description="Disordered" evidence="10">
    <location>
        <begin position="606"/>
        <end position="631"/>
    </location>
</feature>
<dbReference type="InterPro" id="IPR027417">
    <property type="entry name" value="P-loop_NTPase"/>
</dbReference>
<keyword evidence="9" id="KW-0472">Membrane</keyword>
<proteinExistence type="predicted"/>
<dbReference type="SMART" id="SM00382">
    <property type="entry name" value="AAA"/>
    <property type="match status" value="2"/>
</dbReference>
<keyword evidence="1" id="KW-0813">Transport</keyword>
<dbReference type="CDD" id="cd03216">
    <property type="entry name" value="ABC_Carb_Monos_I"/>
    <property type="match status" value="1"/>
</dbReference>
<feature type="domain" description="ABC transporter" evidence="11">
    <location>
        <begin position="340"/>
        <end position="587"/>
    </location>
</feature>
<feature type="compositionally biased region" description="Low complexity" evidence="10">
    <location>
        <begin position="606"/>
        <end position="621"/>
    </location>
</feature>
<dbReference type="PROSITE" id="PS50893">
    <property type="entry name" value="ABC_TRANSPORTER_2"/>
    <property type="match status" value="2"/>
</dbReference>
<evidence type="ECO:0000256" key="8">
    <source>
        <dbReference type="ARBA" id="ARBA00022967"/>
    </source>
</evidence>
<feature type="compositionally biased region" description="Basic and acidic residues" evidence="10">
    <location>
        <begin position="622"/>
        <end position="631"/>
    </location>
</feature>
<dbReference type="SUPFAM" id="SSF52540">
    <property type="entry name" value="P-loop containing nucleoside triphosphate hydrolases"/>
    <property type="match status" value="2"/>
</dbReference>
<dbReference type="Gene3D" id="3.40.50.300">
    <property type="entry name" value="P-loop containing nucleotide triphosphate hydrolases"/>
    <property type="match status" value="2"/>
</dbReference>